<dbReference type="KEGG" id="blac:94351260"/>
<feature type="signal peptide" evidence="2">
    <location>
        <begin position="1"/>
        <end position="20"/>
    </location>
</feature>
<dbReference type="EMBL" id="SHOA02000018">
    <property type="protein sequence ID" value="TDH66254.1"/>
    <property type="molecule type" value="Genomic_DNA"/>
</dbReference>
<dbReference type="InterPro" id="IPR055313">
    <property type="entry name" value="Temptin-like"/>
</dbReference>
<evidence type="ECO:0000313" key="4">
    <source>
        <dbReference type="EMBL" id="TDH66254.1"/>
    </source>
</evidence>
<name>A0A976IC78_BRELC</name>
<dbReference type="AlphaFoldDB" id="A0A976IC78"/>
<evidence type="ECO:0000313" key="5">
    <source>
        <dbReference type="Proteomes" id="UP000294530"/>
    </source>
</evidence>
<proteinExistence type="predicted"/>
<dbReference type="InterPro" id="IPR057626">
    <property type="entry name" value="S-S_Temptin"/>
</dbReference>
<dbReference type="Proteomes" id="UP000294530">
    <property type="component" value="Unassembled WGS sequence"/>
</dbReference>
<dbReference type="PANTHER" id="PTHR34737:SF2">
    <property type="entry name" value="EF-HAND DOMAIN-CONTAINING PROTEIN"/>
    <property type="match status" value="1"/>
</dbReference>
<feature type="domain" description="Temptin Cys/Cys disulfide" evidence="3">
    <location>
        <begin position="19"/>
        <end position="110"/>
    </location>
</feature>
<comment type="caution">
    <text evidence="4">The sequence shown here is derived from an EMBL/GenBank/DDBJ whole genome shotgun (WGS) entry which is preliminary data.</text>
</comment>
<dbReference type="OrthoDB" id="129121at2759"/>
<gene>
    <name evidence="4" type="ORF">CCR75_007530</name>
</gene>
<dbReference type="RefSeq" id="XP_067815753.1">
    <property type="nucleotide sequence ID" value="XM_067965589.1"/>
</dbReference>
<sequence length="179" mass="18327">MSRATLSIAALASAVAVVSARPEYAQRVPNGLNYLNGVALGHIDPAGGGDLSPFGNDFNRLGEVWSPELCQLDSDNDGQTNGQELGDPCCLWQPDSTLVELRSLNISHPGLDTSMADPSLWSNVCGNVTSSASDDGTPVPAPSSNTPVTPTPTVSAATALTSVVYTAVAVSAVVAAYIV</sequence>
<protein>
    <recommendedName>
        <fullName evidence="3">Temptin Cys/Cys disulfide domain-containing protein</fullName>
    </recommendedName>
</protein>
<evidence type="ECO:0000259" key="3">
    <source>
        <dbReference type="Pfam" id="PF24784"/>
    </source>
</evidence>
<feature type="chain" id="PRO_5037767535" description="Temptin Cys/Cys disulfide domain-containing protein" evidence="2">
    <location>
        <begin position="21"/>
        <end position="179"/>
    </location>
</feature>
<feature type="region of interest" description="Disordered" evidence="1">
    <location>
        <begin position="131"/>
        <end position="150"/>
    </location>
</feature>
<keyword evidence="2" id="KW-0732">Signal</keyword>
<evidence type="ECO:0000256" key="2">
    <source>
        <dbReference type="SAM" id="SignalP"/>
    </source>
</evidence>
<reference evidence="4 5" key="1">
    <citation type="journal article" date="2021" name="Genome Biol.">
        <title>AFLAP: assembly-free linkage analysis pipeline using k-mers from genome sequencing data.</title>
        <authorList>
            <person name="Fletcher K."/>
            <person name="Zhang L."/>
            <person name="Gil J."/>
            <person name="Han R."/>
            <person name="Cavanaugh K."/>
            <person name="Michelmore R."/>
        </authorList>
    </citation>
    <scope>NUCLEOTIDE SEQUENCE [LARGE SCALE GENOMIC DNA]</scope>
    <source>
        <strain evidence="4 5">SF5</strain>
    </source>
</reference>
<dbReference type="PANTHER" id="PTHR34737">
    <property type="entry name" value="EF-HAND DOMAIN-CONTAINING PROTEIN"/>
    <property type="match status" value="1"/>
</dbReference>
<keyword evidence="5" id="KW-1185">Reference proteome</keyword>
<dbReference type="GeneID" id="94351260"/>
<evidence type="ECO:0000256" key="1">
    <source>
        <dbReference type="SAM" id="MobiDB-lite"/>
    </source>
</evidence>
<organism evidence="4 5">
    <name type="scientific">Bremia lactucae</name>
    <name type="common">Lettuce downy mildew</name>
    <dbReference type="NCBI Taxonomy" id="4779"/>
    <lineage>
        <taxon>Eukaryota</taxon>
        <taxon>Sar</taxon>
        <taxon>Stramenopiles</taxon>
        <taxon>Oomycota</taxon>
        <taxon>Peronosporomycetes</taxon>
        <taxon>Peronosporales</taxon>
        <taxon>Peronosporaceae</taxon>
        <taxon>Bremia</taxon>
    </lineage>
</organism>
<dbReference type="Pfam" id="PF24784">
    <property type="entry name" value="Temptin_C"/>
    <property type="match status" value="1"/>
</dbReference>
<accession>A0A976IC78</accession>